<comment type="catalytic activity">
    <reaction evidence="17">
        <text>1,2,3-(4Z,7Z,10Z,13Z,16Z,19Z-docosahexaenoyl)-glycerol + H2O = 1,2-di-(4Z,7Z,10Z,13Z,16Z,19Z-docosahexaenoyl)-glycerol + (4Z,7Z,10Z,13Z,16Z,19Z)-docosahexaenoate + H(+)</text>
        <dbReference type="Rhea" id="RHEA:63436"/>
        <dbReference type="ChEBI" id="CHEBI:15377"/>
        <dbReference type="ChEBI" id="CHEBI:15378"/>
        <dbReference type="ChEBI" id="CHEBI:77016"/>
        <dbReference type="ChEBI" id="CHEBI:147311"/>
        <dbReference type="ChEBI" id="CHEBI:228170"/>
    </reaction>
</comment>
<keyword evidence="6 23" id="KW-0812">Transmembrane</keyword>
<dbReference type="PANTHER" id="PTHR45792:SF2">
    <property type="entry name" value="DIACYLGLYCEROL LIPASE-BETA"/>
    <property type="match status" value="1"/>
</dbReference>
<evidence type="ECO:0000256" key="13">
    <source>
        <dbReference type="ARBA" id="ARBA00023136"/>
    </source>
</evidence>
<evidence type="ECO:0000256" key="23">
    <source>
        <dbReference type="SAM" id="Phobius"/>
    </source>
</evidence>
<comment type="catalytic activity">
    <reaction evidence="14">
        <text>a triacylglycerol + H2O = a diacylglycerol + a fatty acid + H(+)</text>
        <dbReference type="Rhea" id="RHEA:12044"/>
        <dbReference type="ChEBI" id="CHEBI:15377"/>
        <dbReference type="ChEBI" id="CHEBI:15378"/>
        <dbReference type="ChEBI" id="CHEBI:17855"/>
        <dbReference type="ChEBI" id="CHEBI:18035"/>
        <dbReference type="ChEBI" id="CHEBI:28868"/>
        <dbReference type="EC" id="3.1.1.3"/>
    </reaction>
    <physiologicalReaction direction="left-to-right" evidence="14">
        <dbReference type="Rhea" id="RHEA:12045"/>
    </physiologicalReaction>
</comment>
<accession>A0A091II92</accession>
<dbReference type="GO" id="GO:0005737">
    <property type="term" value="C:cytoplasm"/>
    <property type="evidence" value="ECO:0007669"/>
    <property type="project" value="TreeGrafter"/>
</dbReference>
<feature type="non-terminal residue" evidence="25">
    <location>
        <position position="1"/>
    </location>
</feature>
<dbReference type="GO" id="GO:0022008">
    <property type="term" value="P:neurogenesis"/>
    <property type="evidence" value="ECO:0007669"/>
    <property type="project" value="TreeGrafter"/>
</dbReference>
<evidence type="ECO:0000256" key="4">
    <source>
        <dbReference type="ARBA" id="ARBA00022475"/>
    </source>
</evidence>
<dbReference type="Pfam" id="PF01764">
    <property type="entry name" value="Lipase_3"/>
    <property type="match status" value="1"/>
</dbReference>
<evidence type="ECO:0000256" key="2">
    <source>
        <dbReference type="ARBA" id="ARBA00004651"/>
    </source>
</evidence>
<evidence type="ECO:0000256" key="11">
    <source>
        <dbReference type="ARBA" id="ARBA00022989"/>
    </source>
</evidence>
<evidence type="ECO:0000256" key="8">
    <source>
        <dbReference type="ARBA" id="ARBA00022801"/>
    </source>
</evidence>
<protein>
    <recommendedName>
        <fullName evidence="20">Diacylglycerol lipase-beta</fullName>
        <ecNumber evidence="16">3.1.1.116</ecNumber>
    </recommendedName>
    <alternativeName>
        <fullName evidence="22">PUFA-specific triacylglycerol lipase</fullName>
    </alternativeName>
    <alternativeName>
        <fullName evidence="21">Sn1-specific diacylglycerol lipase beta</fullName>
    </alternativeName>
</protein>
<keyword evidence="5" id="KW-0597">Phosphoprotein</keyword>
<comment type="cofactor">
    <cofactor evidence="1">
        <name>Ca(2+)</name>
        <dbReference type="ChEBI" id="CHEBI:29108"/>
    </cofactor>
</comment>
<evidence type="ECO:0000256" key="18">
    <source>
        <dbReference type="ARBA" id="ARBA00052740"/>
    </source>
</evidence>
<reference evidence="25 26" key="1">
    <citation type="submission" date="2014-04" db="EMBL/GenBank/DDBJ databases">
        <title>Genome evolution of avian class.</title>
        <authorList>
            <person name="Zhang G."/>
            <person name="Li C."/>
        </authorList>
    </citation>
    <scope>NUCLEOTIDE SEQUENCE [LARGE SCALE GENOMIC DNA]</scope>
    <source>
        <strain evidence="25">BGI_N300</strain>
    </source>
</reference>
<dbReference type="STRING" id="9244.A0A091II92"/>
<dbReference type="Gene3D" id="3.40.50.1820">
    <property type="entry name" value="alpha/beta hydrolase"/>
    <property type="match status" value="1"/>
</dbReference>
<feature type="transmembrane region" description="Helical" evidence="23">
    <location>
        <begin position="81"/>
        <end position="102"/>
    </location>
</feature>
<dbReference type="GO" id="GO:0046340">
    <property type="term" value="P:diacylglycerol catabolic process"/>
    <property type="evidence" value="ECO:0007669"/>
    <property type="project" value="TreeGrafter"/>
</dbReference>
<keyword evidence="12" id="KW-0443">Lipid metabolism</keyword>
<comment type="function">
    <text evidence="19">Lipase that catalyzes the hydrolysis of arachidonic acid (AA)-esterified diacylglycerols (DAGs) to produce the principal endocannabinoid, 2-arachidonoylglycerol (2-AG) which can be further cleaved by downstream enzymes to release arachidonic acid (AA) for cyclooxygenase (COX)-mediated eicosanoid production. Preferentially hydrolyzes DAGs at the sn-1 position in a calcium-dependent manner and has negligible activity against other lipids including monoacylglycerols and phospholipids. Plays a key role in the regulation of 2-AG and AA pools utilized by COX1/2 to generate lipid mediators of macrophage and microglia inflammatory responses. Also functions as a polyunsaturated fatty acids-specific triacylglycerol lipase in macrophages. Plays an important role to support the metabolic and signaling demands of macrophages.</text>
</comment>
<dbReference type="InterPro" id="IPR002921">
    <property type="entry name" value="Fungal_lipase-type"/>
</dbReference>
<dbReference type="InterPro" id="IPR029058">
    <property type="entry name" value="AB_hydrolase_fold"/>
</dbReference>
<evidence type="ECO:0000256" key="17">
    <source>
        <dbReference type="ARBA" id="ARBA00051030"/>
    </source>
</evidence>
<evidence type="ECO:0000256" key="20">
    <source>
        <dbReference type="ARBA" id="ARBA00069149"/>
    </source>
</evidence>
<keyword evidence="7" id="KW-0479">Metal-binding</keyword>
<evidence type="ECO:0000256" key="15">
    <source>
        <dbReference type="ARBA" id="ARBA00024531"/>
    </source>
</evidence>
<name>A0A091II92_CALAN</name>
<evidence type="ECO:0000256" key="7">
    <source>
        <dbReference type="ARBA" id="ARBA00022723"/>
    </source>
</evidence>
<dbReference type="GO" id="GO:0047372">
    <property type="term" value="F:monoacylglycerol lipase activity"/>
    <property type="evidence" value="ECO:0007669"/>
    <property type="project" value="UniProtKB-ARBA"/>
</dbReference>
<dbReference type="InterPro" id="IPR052214">
    <property type="entry name" value="DAG_Lipase-Related"/>
</dbReference>
<feature type="non-terminal residue" evidence="25">
    <location>
        <position position="651"/>
    </location>
</feature>
<dbReference type="AlphaFoldDB" id="A0A091II92"/>
<dbReference type="GO" id="GO:0005886">
    <property type="term" value="C:plasma membrane"/>
    <property type="evidence" value="ECO:0007669"/>
    <property type="project" value="UniProtKB-SubCell"/>
</dbReference>
<evidence type="ECO:0000256" key="3">
    <source>
        <dbReference type="ARBA" id="ARBA00010701"/>
    </source>
</evidence>
<evidence type="ECO:0000256" key="1">
    <source>
        <dbReference type="ARBA" id="ARBA00001913"/>
    </source>
</evidence>
<comment type="subcellular location">
    <subcellularLocation>
        <location evidence="2">Cell membrane</location>
        <topology evidence="2">Multi-pass membrane protein</topology>
    </subcellularLocation>
</comment>
<keyword evidence="11 23" id="KW-1133">Transmembrane helix</keyword>
<evidence type="ECO:0000256" key="6">
    <source>
        <dbReference type="ARBA" id="ARBA00022692"/>
    </source>
</evidence>
<dbReference type="EMBL" id="KL218765">
    <property type="protein sequence ID" value="KFP07977.1"/>
    <property type="molecule type" value="Genomic_DNA"/>
</dbReference>
<organism evidence="25 26">
    <name type="scientific">Calypte anna</name>
    <name type="common">Anna's hummingbird</name>
    <name type="synonym">Archilochus anna</name>
    <dbReference type="NCBI Taxonomy" id="9244"/>
    <lineage>
        <taxon>Eukaryota</taxon>
        <taxon>Metazoa</taxon>
        <taxon>Chordata</taxon>
        <taxon>Craniata</taxon>
        <taxon>Vertebrata</taxon>
        <taxon>Euteleostomi</taxon>
        <taxon>Archelosauria</taxon>
        <taxon>Archosauria</taxon>
        <taxon>Dinosauria</taxon>
        <taxon>Saurischia</taxon>
        <taxon>Theropoda</taxon>
        <taxon>Coelurosauria</taxon>
        <taxon>Aves</taxon>
        <taxon>Neognathae</taxon>
        <taxon>Neoaves</taxon>
        <taxon>Strisores</taxon>
        <taxon>Apodiformes</taxon>
        <taxon>Trochilidae</taxon>
        <taxon>Calypte</taxon>
    </lineage>
</organism>
<keyword evidence="10" id="KW-0442">Lipid degradation</keyword>
<evidence type="ECO:0000256" key="9">
    <source>
        <dbReference type="ARBA" id="ARBA00022837"/>
    </source>
</evidence>
<feature type="transmembrane region" description="Helical" evidence="23">
    <location>
        <begin position="37"/>
        <end position="61"/>
    </location>
</feature>
<feature type="domain" description="Fungal lipase-type" evidence="24">
    <location>
        <begin position="358"/>
        <end position="490"/>
    </location>
</feature>
<evidence type="ECO:0000256" key="21">
    <source>
        <dbReference type="ARBA" id="ARBA00082880"/>
    </source>
</evidence>
<gene>
    <name evidence="25" type="ORF">N300_06888</name>
</gene>
<evidence type="ECO:0000259" key="24">
    <source>
        <dbReference type="Pfam" id="PF01764"/>
    </source>
</evidence>
<evidence type="ECO:0000256" key="12">
    <source>
        <dbReference type="ARBA" id="ARBA00023098"/>
    </source>
</evidence>
<proteinExistence type="inferred from homology"/>
<keyword evidence="9" id="KW-0106">Calcium</keyword>
<dbReference type="Proteomes" id="UP000054308">
    <property type="component" value="Unassembled WGS sequence"/>
</dbReference>
<evidence type="ECO:0000256" key="22">
    <source>
        <dbReference type="ARBA" id="ARBA00083401"/>
    </source>
</evidence>
<evidence type="ECO:0000313" key="25">
    <source>
        <dbReference type="EMBL" id="KFP07977.1"/>
    </source>
</evidence>
<evidence type="ECO:0000313" key="26">
    <source>
        <dbReference type="Proteomes" id="UP000054308"/>
    </source>
</evidence>
<evidence type="ECO:0000256" key="14">
    <source>
        <dbReference type="ARBA" id="ARBA00023369"/>
    </source>
</evidence>
<evidence type="ECO:0000256" key="16">
    <source>
        <dbReference type="ARBA" id="ARBA00026104"/>
    </source>
</evidence>
<dbReference type="CDD" id="cd00519">
    <property type="entry name" value="Lipase_3"/>
    <property type="match status" value="1"/>
</dbReference>
<dbReference type="SUPFAM" id="SSF53474">
    <property type="entry name" value="alpha/beta-Hydrolases"/>
    <property type="match status" value="1"/>
</dbReference>
<dbReference type="GO" id="GO:0019369">
    <property type="term" value="P:arachidonate metabolic process"/>
    <property type="evidence" value="ECO:0007669"/>
    <property type="project" value="TreeGrafter"/>
</dbReference>
<evidence type="ECO:0000256" key="5">
    <source>
        <dbReference type="ARBA" id="ARBA00022553"/>
    </source>
</evidence>
<comment type="similarity">
    <text evidence="3">Belongs to the AB hydrolase superfamily. Lipase family.</text>
</comment>
<evidence type="ECO:0000256" key="19">
    <source>
        <dbReference type="ARBA" id="ARBA00056838"/>
    </source>
</evidence>
<keyword evidence="13 23" id="KW-0472">Membrane</keyword>
<sequence length="651" mass="72361">FPLPTVTFIILLPCRWIGILALYTVHKGHFNCPGGGLLRSYLLVLLVLLASIICALSALVYVSMQGTISNPGPRKSLPKLLYTRLLLYLPEFIWAIVGAVWVSDSSVHCEKAVINAIIGTIIASPTLESPLQLLDHGTECHIQSLLKYLQGWRIHYFPGQPIPMPDHSLRKEILSNIQPKPPLAQLKTLPCCLVESRLAKEPNPPLAPTSFQGDTDLVPSDIAAGLTLLHQEQDKMESCPKDPEEVLCHSPSSLVADDLDIELENAAHYMLFAAAAYGWPYYIYTNPFTALCKLSGDCCGNRPTDSDITGSDRHNFHFGSILQITGLQYRDFIHISFHNKIYEIPFFVALDHKKEAIVVAVRGTLSFEDILTDLSADCEDLTLEDVLENGFVHKGITQAANYIYRKLINEGILNKAFTIASEYKLVIVGHSLGAGTAAILAVMLRNSFPTLRCYAFSPPGGLLSKSLADYTKHFIISVIVGKDLVARLSMPNMEDLKRRIVRIVANCNRPKYQILLRGCWYEVFGGDPDDFPTELDGRNQDALNQPLLAEESLMVHRSPSYNALEDESHPHSPPQYPHLYLPGKIIHIVEESSSKLWSSDTKYTARWSNETVFSSILISPKMVTDHMPDVVLKALNSLSQEQGSCISCQTQ</sequence>
<dbReference type="PANTHER" id="PTHR45792">
    <property type="entry name" value="DIACYLGLYCEROL LIPASE HOMOLOG-RELATED"/>
    <property type="match status" value="1"/>
</dbReference>
<dbReference type="GO" id="GO:0046872">
    <property type="term" value="F:metal ion binding"/>
    <property type="evidence" value="ECO:0007669"/>
    <property type="project" value="UniProtKB-KW"/>
</dbReference>
<comment type="catalytic activity">
    <reaction evidence="15">
        <text>a 1,2-diacyl-sn-glycerol + H2O = a 2-acylglycerol + a fatty acid + H(+)</text>
        <dbReference type="Rhea" id="RHEA:33275"/>
        <dbReference type="ChEBI" id="CHEBI:15377"/>
        <dbReference type="ChEBI" id="CHEBI:15378"/>
        <dbReference type="ChEBI" id="CHEBI:17389"/>
        <dbReference type="ChEBI" id="CHEBI:17815"/>
        <dbReference type="ChEBI" id="CHEBI:28868"/>
        <dbReference type="EC" id="3.1.1.116"/>
    </reaction>
    <physiologicalReaction direction="left-to-right" evidence="15">
        <dbReference type="Rhea" id="RHEA:33276"/>
    </physiologicalReaction>
</comment>
<dbReference type="FunFam" id="3.40.50.1820:FF:000064">
    <property type="entry name" value="Sn1-specific diacylglycerol lipase beta"/>
    <property type="match status" value="1"/>
</dbReference>
<dbReference type="GO" id="GO:0004806">
    <property type="term" value="F:triacylglycerol lipase activity"/>
    <property type="evidence" value="ECO:0007669"/>
    <property type="project" value="UniProtKB-EC"/>
</dbReference>
<evidence type="ECO:0000256" key="10">
    <source>
        <dbReference type="ARBA" id="ARBA00022963"/>
    </source>
</evidence>
<keyword evidence="8" id="KW-0378">Hydrolase</keyword>
<feature type="transmembrane region" description="Helical" evidence="23">
    <location>
        <begin position="6"/>
        <end position="25"/>
    </location>
</feature>
<dbReference type="EC" id="3.1.1.116" evidence="16"/>
<comment type="catalytic activity">
    <reaction evidence="18">
        <text>1,2,3-tri-(5Z,8Z,11Z,14Z-eicosatetraenoyl)-glycerol + H2O = 1,2-di-(5Z,8Z,11Z,14Z-eicosatetraenoyl)-glycerol + (5Z,8Z,11Z,14Z)-eicosatetraenoate + H(+)</text>
        <dbReference type="Rhea" id="RHEA:63432"/>
        <dbReference type="ChEBI" id="CHEBI:15377"/>
        <dbReference type="ChEBI" id="CHEBI:15378"/>
        <dbReference type="ChEBI" id="CHEBI:32395"/>
        <dbReference type="ChEBI" id="CHEBI:147308"/>
        <dbReference type="ChEBI" id="CHEBI:228166"/>
    </reaction>
    <physiologicalReaction direction="left-to-right" evidence="18">
        <dbReference type="Rhea" id="RHEA:63433"/>
    </physiologicalReaction>
</comment>
<keyword evidence="4" id="KW-1003">Cell membrane</keyword>
<keyword evidence="26" id="KW-1185">Reference proteome</keyword>